<comment type="caution">
    <text evidence="1">The sequence shown here is derived from an EMBL/GenBank/DDBJ whole genome shotgun (WGS) entry which is preliminary data.</text>
</comment>
<reference evidence="1 2" key="1">
    <citation type="submission" date="2018-03" db="EMBL/GenBank/DDBJ databases">
        <title>The ancient ancestry and fast evolution of plastids.</title>
        <authorList>
            <person name="Moore K.R."/>
            <person name="Magnabosco C."/>
            <person name="Momper L."/>
            <person name="Gold D.A."/>
            <person name="Bosak T."/>
            <person name="Fournier G.P."/>
        </authorList>
    </citation>
    <scope>NUCLEOTIDE SEQUENCE [LARGE SCALE GENOMIC DNA]</scope>
    <source>
        <strain evidence="1 2">CCALA 016</strain>
    </source>
</reference>
<evidence type="ECO:0000313" key="1">
    <source>
        <dbReference type="EMBL" id="PSF37588.1"/>
    </source>
</evidence>
<dbReference type="RefSeq" id="WP_106456454.1">
    <property type="nucleotide sequence ID" value="NZ_PXOH01000007.1"/>
</dbReference>
<gene>
    <name evidence="1" type="ORF">C7H19_08495</name>
</gene>
<evidence type="ECO:0000313" key="2">
    <source>
        <dbReference type="Proteomes" id="UP000239001"/>
    </source>
</evidence>
<dbReference type="Proteomes" id="UP000239001">
    <property type="component" value="Unassembled WGS sequence"/>
</dbReference>
<dbReference type="OrthoDB" id="516964at2"/>
<proteinExistence type="predicted"/>
<accession>A0A2T1LYY7</accession>
<dbReference type="EMBL" id="PXOH01000007">
    <property type="protein sequence ID" value="PSF37588.1"/>
    <property type="molecule type" value="Genomic_DNA"/>
</dbReference>
<keyword evidence="2" id="KW-1185">Reference proteome</keyword>
<protein>
    <submittedName>
        <fullName evidence="1">Uncharacterized protein</fullName>
    </submittedName>
</protein>
<sequence>MSDRKEIVRQFYKSEIENAAYVIDGFGDFRPDRRIGRVELLTTGNWGEYGCEADFDSIEIERIQSSVPQTVSEAFERHIWFSQHSLSNIFAFKIPVKDCITYVIGISGIAGDGWDNSGHFIEIFNELGEFLGAARVVEGENLEWLDHPFDGDDFNAGAPKWIFRTDSLTNSDKLWSEEMAVRTEQDGEITRLILFVPE</sequence>
<dbReference type="AlphaFoldDB" id="A0A2T1LYY7"/>
<name>A0A2T1LYY7_9CHRO</name>
<reference evidence="1 2" key="2">
    <citation type="submission" date="2018-03" db="EMBL/GenBank/DDBJ databases">
        <authorList>
            <person name="Keele B.F."/>
        </authorList>
    </citation>
    <scope>NUCLEOTIDE SEQUENCE [LARGE SCALE GENOMIC DNA]</scope>
    <source>
        <strain evidence="1 2">CCALA 016</strain>
    </source>
</reference>
<organism evidence="1 2">
    <name type="scientific">Aphanothece hegewaldii CCALA 016</name>
    <dbReference type="NCBI Taxonomy" id="2107694"/>
    <lineage>
        <taxon>Bacteria</taxon>
        <taxon>Bacillati</taxon>
        <taxon>Cyanobacteriota</taxon>
        <taxon>Cyanophyceae</taxon>
        <taxon>Oscillatoriophycideae</taxon>
        <taxon>Chroococcales</taxon>
        <taxon>Aphanothecaceae</taxon>
        <taxon>Aphanothece</taxon>
    </lineage>
</organism>